<protein>
    <recommendedName>
        <fullName evidence="1">SecDF P1 head subdomain domain-containing protein</fullName>
    </recommendedName>
</protein>
<accession>A0AAU7TW50</accession>
<dbReference type="InterPro" id="IPR054384">
    <property type="entry name" value="SecDF_P1_head"/>
</dbReference>
<name>A0AAU7TW50_9GAMM</name>
<dbReference type="EMBL" id="CP158292">
    <property type="protein sequence ID" value="XBV44810.1"/>
    <property type="molecule type" value="Genomic_DNA"/>
</dbReference>
<feature type="domain" description="SecDF P1 head subdomain" evidence="1">
    <location>
        <begin position="58"/>
        <end position="118"/>
    </location>
</feature>
<reference evidence="2" key="1">
    <citation type="submission" date="2024-06" db="EMBL/GenBank/DDBJ databases">
        <title>Multiomics insights into the TNT degradation mechanism by Pantoea sp. BJ2 isolated from an ammunition destruction site.</title>
        <authorList>
            <person name="Luo J."/>
        </authorList>
    </citation>
    <scope>NUCLEOTIDE SEQUENCE</scope>
    <source>
        <strain evidence="2">BJ2</strain>
    </source>
</reference>
<dbReference type="Pfam" id="PF22599">
    <property type="entry name" value="SecDF_P1_head"/>
    <property type="match status" value="1"/>
</dbReference>
<evidence type="ECO:0000313" key="2">
    <source>
        <dbReference type="EMBL" id="XBV44810.1"/>
    </source>
</evidence>
<proteinExistence type="predicted"/>
<dbReference type="AlphaFoldDB" id="A0AAU7TW50"/>
<dbReference type="RefSeq" id="WP_350261341.1">
    <property type="nucleotide sequence ID" value="NZ_CP158292.1"/>
</dbReference>
<sequence length="137" mass="15204">MTLFFGVKVLLSIIRFIMLPALTISLSNAALSQEVNHHFYSACDFNETEVEIISQDGSETENIKVRVVLNSEAARKLELLTRKNLGNSLSIYINGEKITTATIQNELKGGVLQFTLNQRLATKLVPGLLRTSCRLHG</sequence>
<organism evidence="2">
    <name type="scientific">Pantoea sp. BJ2</name>
    <dbReference type="NCBI Taxonomy" id="3141322"/>
    <lineage>
        <taxon>Bacteria</taxon>
        <taxon>Pseudomonadati</taxon>
        <taxon>Pseudomonadota</taxon>
        <taxon>Gammaproteobacteria</taxon>
        <taxon>Enterobacterales</taxon>
        <taxon>Erwiniaceae</taxon>
        <taxon>Pantoea</taxon>
    </lineage>
</organism>
<dbReference type="Gene3D" id="3.30.1360.200">
    <property type="match status" value="1"/>
</dbReference>
<gene>
    <name evidence="2" type="ORF">AAF463_00260</name>
</gene>
<evidence type="ECO:0000259" key="1">
    <source>
        <dbReference type="Pfam" id="PF22599"/>
    </source>
</evidence>